<sequence length="143" mass="15434">MQEALSRQISHTSTPEDKSSAEISSKTIQGLSFSGWMAQCMKLRAASASVDGNFRKDSFNTIMAVFPSRGMVVASLPPKTTNMSALLLHIIKQLLSMSKKKKSTDETEALDILWGTCPRPNSLPPLRPNGAPVASISALLWSG</sequence>
<evidence type="ECO:0000313" key="3">
    <source>
        <dbReference type="Proteomes" id="UP001222027"/>
    </source>
</evidence>
<name>A0AAV8RBG2_ENSVE</name>
<evidence type="ECO:0000313" key="2">
    <source>
        <dbReference type="EMBL" id="KAJ8492717.1"/>
    </source>
</evidence>
<comment type="caution">
    <text evidence="2">The sequence shown here is derived from an EMBL/GenBank/DDBJ whole genome shotgun (WGS) entry which is preliminary data.</text>
</comment>
<protein>
    <submittedName>
        <fullName evidence="2">Uncharacterized protein</fullName>
    </submittedName>
</protein>
<keyword evidence="3" id="KW-1185">Reference proteome</keyword>
<feature type="region of interest" description="Disordered" evidence="1">
    <location>
        <begin position="1"/>
        <end position="23"/>
    </location>
</feature>
<accession>A0AAV8RBG2</accession>
<proteinExistence type="predicted"/>
<feature type="compositionally biased region" description="Polar residues" evidence="1">
    <location>
        <begin position="1"/>
        <end position="13"/>
    </location>
</feature>
<reference evidence="2 3" key="1">
    <citation type="submission" date="2022-12" db="EMBL/GenBank/DDBJ databases">
        <title>Chromosome-scale assembly of the Ensete ventricosum genome.</title>
        <authorList>
            <person name="Dussert Y."/>
            <person name="Stocks J."/>
            <person name="Wendawek A."/>
            <person name="Woldeyes F."/>
            <person name="Nichols R.A."/>
            <person name="Borrell J.S."/>
        </authorList>
    </citation>
    <scope>NUCLEOTIDE SEQUENCE [LARGE SCALE GENOMIC DNA]</scope>
    <source>
        <strain evidence="3">cv. Maze</strain>
        <tissue evidence="2">Seeds</tissue>
    </source>
</reference>
<dbReference type="AlphaFoldDB" id="A0AAV8RBG2"/>
<organism evidence="2 3">
    <name type="scientific">Ensete ventricosum</name>
    <name type="common">Abyssinian banana</name>
    <name type="synonym">Musa ensete</name>
    <dbReference type="NCBI Taxonomy" id="4639"/>
    <lineage>
        <taxon>Eukaryota</taxon>
        <taxon>Viridiplantae</taxon>
        <taxon>Streptophyta</taxon>
        <taxon>Embryophyta</taxon>
        <taxon>Tracheophyta</taxon>
        <taxon>Spermatophyta</taxon>
        <taxon>Magnoliopsida</taxon>
        <taxon>Liliopsida</taxon>
        <taxon>Zingiberales</taxon>
        <taxon>Musaceae</taxon>
        <taxon>Ensete</taxon>
    </lineage>
</organism>
<gene>
    <name evidence="2" type="ORF">OPV22_014438</name>
</gene>
<evidence type="ECO:0000256" key="1">
    <source>
        <dbReference type="SAM" id="MobiDB-lite"/>
    </source>
</evidence>
<dbReference type="Proteomes" id="UP001222027">
    <property type="component" value="Unassembled WGS sequence"/>
</dbReference>
<dbReference type="EMBL" id="JAQQAF010000004">
    <property type="protein sequence ID" value="KAJ8492717.1"/>
    <property type="molecule type" value="Genomic_DNA"/>
</dbReference>